<sequence>TELRERSVAASLTSALGIQDQDPVNIMVPFVMTKMKRRRHWYLALWFLHENSGCWGGPTTPPLLSLSKSAIRRPQELRD</sequence>
<comment type="caution">
    <text evidence="1">The sequence shown here is derived from an EMBL/GenBank/DDBJ whole genome shotgun (WGS) entry which is preliminary data.</text>
</comment>
<reference evidence="1 2" key="1">
    <citation type="submission" date="2016-06" db="EMBL/GenBank/DDBJ databases">
        <title>The Draft Genome Sequence and Annotation of the Desert Woodrat Neotoma lepida.</title>
        <authorList>
            <person name="Campbell M."/>
            <person name="Oakeson K.F."/>
            <person name="Yandell M."/>
            <person name="Halpert J.R."/>
            <person name="Dearing D."/>
        </authorList>
    </citation>
    <scope>NUCLEOTIDE SEQUENCE [LARGE SCALE GENOMIC DNA]</scope>
    <source>
        <strain evidence="1">417</strain>
        <tissue evidence="1">Liver</tissue>
    </source>
</reference>
<organism evidence="1 2">
    <name type="scientific">Neotoma lepida</name>
    <name type="common">Desert woodrat</name>
    <dbReference type="NCBI Taxonomy" id="56216"/>
    <lineage>
        <taxon>Eukaryota</taxon>
        <taxon>Metazoa</taxon>
        <taxon>Chordata</taxon>
        <taxon>Craniata</taxon>
        <taxon>Vertebrata</taxon>
        <taxon>Euteleostomi</taxon>
        <taxon>Mammalia</taxon>
        <taxon>Eutheria</taxon>
        <taxon>Euarchontoglires</taxon>
        <taxon>Glires</taxon>
        <taxon>Rodentia</taxon>
        <taxon>Myomorpha</taxon>
        <taxon>Muroidea</taxon>
        <taxon>Cricetidae</taxon>
        <taxon>Neotominae</taxon>
        <taxon>Neotoma</taxon>
    </lineage>
</organism>
<dbReference type="AlphaFoldDB" id="A0A1A6FVJ6"/>
<dbReference type="Proteomes" id="UP000092124">
    <property type="component" value="Unassembled WGS sequence"/>
</dbReference>
<name>A0A1A6FVJ6_NEOLE</name>
<feature type="non-terminal residue" evidence="1">
    <location>
        <position position="1"/>
    </location>
</feature>
<evidence type="ECO:0000313" key="1">
    <source>
        <dbReference type="EMBL" id="OBS57575.1"/>
    </source>
</evidence>
<evidence type="ECO:0000313" key="2">
    <source>
        <dbReference type="Proteomes" id="UP000092124"/>
    </source>
</evidence>
<dbReference type="EMBL" id="LZPO01117055">
    <property type="protein sequence ID" value="OBS57575.1"/>
    <property type="molecule type" value="Genomic_DNA"/>
</dbReference>
<keyword evidence="2" id="KW-1185">Reference proteome</keyword>
<protein>
    <submittedName>
        <fullName evidence="1">Uncharacterized protein</fullName>
    </submittedName>
</protein>
<gene>
    <name evidence="1" type="ORF">A6R68_11293</name>
</gene>
<accession>A0A1A6FVJ6</accession>
<proteinExistence type="predicted"/>
<feature type="non-terminal residue" evidence="1">
    <location>
        <position position="79"/>
    </location>
</feature>